<evidence type="ECO:0000256" key="1">
    <source>
        <dbReference type="SAM" id="SignalP"/>
    </source>
</evidence>
<organism evidence="2 3">
    <name type="scientific">Saltatorellus ferox</name>
    <dbReference type="NCBI Taxonomy" id="2528018"/>
    <lineage>
        <taxon>Bacteria</taxon>
        <taxon>Pseudomonadati</taxon>
        <taxon>Planctomycetota</taxon>
        <taxon>Planctomycetia</taxon>
        <taxon>Planctomycetia incertae sedis</taxon>
        <taxon>Saltatorellus</taxon>
    </lineage>
</organism>
<dbReference type="Gene3D" id="2.130.10.10">
    <property type="entry name" value="YVTN repeat-like/Quinoprotein amine dehydrogenase"/>
    <property type="match status" value="4"/>
</dbReference>
<dbReference type="EMBL" id="CP036434">
    <property type="protein sequence ID" value="QDV09045.1"/>
    <property type="molecule type" value="Genomic_DNA"/>
</dbReference>
<reference evidence="2 3" key="1">
    <citation type="submission" date="2019-02" db="EMBL/GenBank/DDBJ databases">
        <title>Deep-cultivation of Planctomycetes and their phenomic and genomic characterization uncovers novel biology.</title>
        <authorList>
            <person name="Wiegand S."/>
            <person name="Jogler M."/>
            <person name="Boedeker C."/>
            <person name="Pinto D."/>
            <person name="Vollmers J."/>
            <person name="Rivas-Marin E."/>
            <person name="Kohn T."/>
            <person name="Peeters S.H."/>
            <person name="Heuer A."/>
            <person name="Rast P."/>
            <person name="Oberbeckmann S."/>
            <person name="Bunk B."/>
            <person name="Jeske O."/>
            <person name="Meyerdierks A."/>
            <person name="Storesund J.E."/>
            <person name="Kallscheuer N."/>
            <person name="Luecker S."/>
            <person name="Lage O.M."/>
            <person name="Pohl T."/>
            <person name="Merkel B.J."/>
            <person name="Hornburger P."/>
            <person name="Mueller R.-W."/>
            <person name="Bruemmer F."/>
            <person name="Labrenz M."/>
            <person name="Spormann A.M."/>
            <person name="Op den Camp H."/>
            <person name="Overmann J."/>
            <person name="Amann R."/>
            <person name="Jetten M.S.M."/>
            <person name="Mascher T."/>
            <person name="Medema M.H."/>
            <person name="Devos D.P."/>
            <person name="Kaster A.-K."/>
            <person name="Ovreas L."/>
            <person name="Rohde M."/>
            <person name="Galperin M.Y."/>
            <person name="Jogler C."/>
        </authorList>
    </citation>
    <scope>NUCLEOTIDE SEQUENCE [LARGE SCALE GENOMIC DNA]</scope>
    <source>
        <strain evidence="2 3">Poly30</strain>
    </source>
</reference>
<dbReference type="SUPFAM" id="SSF63829">
    <property type="entry name" value="Calcium-dependent phosphotriesterase"/>
    <property type="match status" value="1"/>
</dbReference>
<dbReference type="AlphaFoldDB" id="A0A518EY75"/>
<feature type="chain" id="PRO_5022032109" evidence="1">
    <location>
        <begin position="17"/>
        <end position="343"/>
    </location>
</feature>
<feature type="signal peptide" evidence="1">
    <location>
        <begin position="1"/>
        <end position="16"/>
    </location>
</feature>
<keyword evidence="2" id="KW-0456">Lyase</keyword>
<keyword evidence="3" id="KW-1185">Reference proteome</keyword>
<evidence type="ECO:0000313" key="3">
    <source>
        <dbReference type="Proteomes" id="UP000320390"/>
    </source>
</evidence>
<name>A0A518EY75_9BACT</name>
<dbReference type="Proteomes" id="UP000320390">
    <property type="component" value="Chromosome"/>
</dbReference>
<dbReference type="OrthoDB" id="284104at2"/>
<gene>
    <name evidence="2" type="primary">vgb</name>
    <name evidence="2" type="ORF">Poly30_46020</name>
</gene>
<dbReference type="GO" id="GO:0016829">
    <property type="term" value="F:lyase activity"/>
    <property type="evidence" value="ECO:0007669"/>
    <property type="project" value="UniProtKB-KW"/>
</dbReference>
<evidence type="ECO:0000313" key="2">
    <source>
        <dbReference type="EMBL" id="QDV09045.1"/>
    </source>
</evidence>
<dbReference type="InterPro" id="IPR015943">
    <property type="entry name" value="WD40/YVTN_repeat-like_dom_sf"/>
</dbReference>
<dbReference type="InterPro" id="IPR011110">
    <property type="entry name" value="Reg_prop"/>
</dbReference>
<accession>A0A518EY75</accession>
<dbReference type="Pfam" id="PF07494">
    <property type="entry name" value="Reg_prop"/>
    <property type="match status" value="2"/>
</dbReference>
<sequence length="343" mass="37889" precursor="true">MLLHLVPFLLSTSLLACGSVPESQSVQDLPPALFQYPGAPFEAKNGDLWFSSVGAGLVRFDGENFVTFTTKDGLAADMIRSIVEDEEGRLLFATTAGVSRYDGESFTTLLDYEDMPVTRTFSEGGHHRDVWDLHFDRHGTLWITTLAGIFRHDGQKFAAFLLPVEGAPGRFEFTPRFVYSIHEAKDGALWFGTDGAGAVRYDGEAMEVYTAKEHGLASDRVCTILEDGRGDVWFGTSDGGVSRYDGTRFTTHLRSAAPSRHTGWGRYMAIHEDRAGNVWFGASMEGGGVHRWDGESFRYFSVKEGLNQSGIPSIREGRSGTLWVGTVDGVFRLEGERFVPMTK</sequence>
<dbReference type="RefSeq" id="WP_145202747.1">
    <property type="nucleotide sequence ID" value="NZ_CP036434.1"/>
</dbReference>
<keyword evidence="1" id="KW-0732">Signal</keyword>
<proteinExistence type="predicted"/>
<protein>
    <submittedName>
        <fullName evidence="2">Virginiamycin B lyase</fullName>
    </submittedName>
</protein>